<evidence type="ECO:0000259" key="9">
    <source>
        <dbReference type="PROSITE" id="PS50157"/>
    </source>
</evidence>
<evidence type="ECO:0000256" key="5">
    <source>
        <dbReference type="ARBA" id="ARBA00022833"/>
    </source>
</evidence>
<evidence type="ECO:0000256" key="7">
    <source>
        <dbReference type="PROSITE-ProRule" id="PRU00042"/>
    </source>
</evidence>
<name>A0AAD9L371_RIDPI</name>
<reference evidence="10" key="1">
    <citation type="journal article" date="2023" name="Mol. Biol. Evol.">
        <title>Third-Generation Sequencing Reveals the Adaptive Role of the Epigenome in Three Deep-Sea Polychaetes.</title>
        <authorList>
            <person name="Perez M."/>
            <person name="Aroh O."/>
            <person name="Sun Y."/>
            <person name="Lan Y."/>
            <person name="Juniper S.K."/>
            <person name="Young C.R."/>
            <person name="Angers B."/>
            <person name="Qian P.Y."/>
        </authorList>
    </citation>
    <scope>NUCLEOTIDE SEQUENCE</scope>
    <source>
        <strain evidence="10">R07B-5</strain>
    </source>
</reference>
<feature type="domain" description="C2H2-type" evidence="9">
    <location>
        <begin position="415"/>
        <end position="443"/>
    </location>
</feature>
<dbReference type="InterPro" id="IPR013087">
    <property type="entry name" value="Znf_C2H2_type"/>
</dbReference>
<evidence type="ECO:0000256" key="1">
    <source>
        <dbReference type="ARBA" id="ARBA00004123"/>
    </source>
</evidence>
<dbReference type="PROSITE" id="PS50157">
    <property type="entry name" value="ZINC_FINGER_C2H2_2"/>
    <property type="match status" value="2"/>
</dbReference>
<evidence type="ECO:0000313" key="11">
    <source>
        <dbReference type="Proteomes" id="UP001209878"/>
    </source>
</evidence>
<dbReference type="InterPro" id="IPR050331">
    <property type="entry name" value="Zinc_finger"/>
</dbReference>
<sequence>MATHSNHGDRRSRKEQVQSLLSDAVASLCQKLLMYNSEMCIEGLLGITLDQKDIVLVNIREVIKESPSGVTRHKPNATDMPDPTFPRDHNSPLPDTMEVVNVTDDHENPSRQRSFESTRRRVSCEAPNVRPQSNYGVNPSVHLPLKEQGGREDGNRRRQGCSGSDWVSDIIHNTIGPGKDTDYEVDNESPINLDASLYDDPNQSVNYTAMSVAMDTIRASDSGEIRSRGSAVTADVSRINGEVATNRILLPEPIMQTEKQVSHCDNKCTSQQPVLMMPGMLKNDVSNVTNLAGDDNTQVSHNVESMKSVRVGHTDVTSHNTSNMTSVGHTSVTDHNTNNMISVSHTHVIDHDSDNMTSEGHTNSTGHNTGIMTSVSHTNMGHSDKVKVKMEPLDNTGLPHLVGLTNLDPKIECAYTCHLCRRAFSHKRTLMRHQRTHHLGQKHFCPFCNKPFGRKDTMRRHSLMYHPMAACSQMSLHEHMPIHSSLQ</sequence>
<keyword evidence="2" id="KW-0479">Metal-binding</keyword>
<comment type="caution">
    <text evidence="10">The sequence shown here is derived from an EMBL/GenBank/DDBJ whole genome shotgun (WGS) entry which is preliminary data.</text>
</comment>
<evidence type="ECO:0000256" key="2">
    <source>
        <dbReference type="ARBA" id="ARBA00022723"/>
    </source>
</evidence>
<keyword evidence="11" id="KW-1185">Reference proteome</keyword>
<dbReference type="PANTHER" id="PTHR16515">
    <property type="entry name" value="PR DOMAIN ZINC FINGER PROTEIN"/>
    <property type="match status" value="1"/>
</dbReference>
<dbReference type="Pfam" id="PF00096">
    <property type="entry name" value="zf-C2H2"/>
    <property type="match status" value="1"/>
</dbReference>
<dbReference type="Proteomes" id="UP001209878">
    <property type="component" value="Unassembled WGS sequence"/>
</dbReference>
<feature type="domain" description="C2H2-type" evidence="9">
    <location>
        <begin position="443"/>
        <end position="466"/>
    </location>
</feature>
<evidence type="ECO:0000256" key="6">
    <source>
        <dbReference type="ARBA" id="ARBA00023242"/>
    </source>
</evidence>
<comment type="subcellular location">
    <subcellularLocation>
        <location evidence="1">Nucleus</location>
    </subcellularLocation>
</comment>
<dbReference type="GO" id="GO:0008270">
    <property type="term" value="F:zinc ion binding"/>
    <property type="evidence" value="ECO:0007669"/>
    <property type="project" value="UniProtKB-KW"/>
</dbReference>
<dbReference type="EMBL" id="JAODUO010000351">
    <property type="protein sequence ID" value="KAK2182523.1"/>
    <property type="molecule type" value="Genomic_DNA"/>
</dbReference>
<keyword evidence="4 7" id="KW-0863">Zinc-finger</keyword>
<dbReference type="PANTHER" id="PTHR16515:SF49">
    <property type="entry name" value="GASTRULA ZINC FINGER PROTEIN XLCGF49.1-LIKE-RELATED"/>
    <property type="match status" value="1"/>
</dbReference>
<feature type="compositionally biased region" description="Basic and acidic residues" evidence="8">
    <location>
        <begin position="103"/>
        <end position="123"/>
    </location>
</feature>
<proteinExistence type="predicted"/>
<dbReference type="InterPro" id="IPR036236">
    <property type="entry name" value="Znf_C2H2_sf"/>
</dbReference>
<keyword evidence="5" id="KW-0862">Zinc</keyword>
<evidence type="ECO:0000256" key="8">
    <source>
        <dbReference type="SAM" id="MobiDB-lite"/>
    </source>
</evidence>
<dbReference type="Gene3D" id="3.30.160.60">
    <property type="entry name" value="Classic Zinc Finger"/>
    <property type="match status" value="1"/>
</dbReference>
<keyword evidence="6" id="KW-0539">Nucleus</keyword>
<dbReference type="PROSITE" id="PS00028">
    <property type="entry name" value="ZINC_FINGER_C2H2_1"/>
    <property type="match status" value="2"/>
</dbReference>
<dbReference type="GO" id="GO:0005634">
    <property type="term" value="C:nucleus"/>
    <property type="evidence" value="ECO:0007669"/>
    <property type="project" value="UniProtKB-SubCell"/>
</dbReference>
<accession>A0AAD9L371</accession>
<evidence type="ECO:0000313" key="10">
    <source>
        <dbReference type="EMBL" id="KAK2182523.1"/>
    </source>
</evidence>
<feature type="region of interest" description="Disordered" evidence="8">
    <location>
        <begin position="67"/>
        <end position="183"/>
    </location>
</feature>
<evidence type="ECO:0000256" key="3">
    <source>
        <dbReference type="ARBA" id="ARBA00022737"/>
    </source>
</evidence>
<dbReference type="AlphaFoldDB" id="A0AAD9L371"/>
<keyword evidence="3" id="KW-0677">Repeat</keyword>
<dbReference type="SMART" id="SM00355">
    <property type="entry name" value="ZnF_C2H2"/>
    <property type="match status" value="2"/>
</dbReference>
<organism evidence="10 11">
    <name type="scientific">Ridgeia piscesae</name>
    <name type="common">Tubeworm</name>
    <dbReference type="NCBI Taxonomy" id="27915"/>
    <lineage>
        <taxon>Eukaryota</taxon>
        <taxon>Metazoa</taxon>
        <taxon>Spiralia</taxon>
        <taxon>Lophotrochozoa</taxon>
        <taxon>Annelida</taxon>
        <taxon>Polychaeta</taxon>
        <taxon>Sedentaria</taxon>
        <taxon>Canalipalpata</taxon>
        <taxon>Sabellida</taxon>
        <taxon>Siboglinidae</taxon>
        <taxon>Ridgeia</taxon>
    </lineage>
</organism>
<gene>
    <name evidence="10" type="ORF">NP493_352g06039</name>
</gene>
<dbReference type="GO" id="GO:0010468">
    <property type="term" value="P:regulation of gene expression"/>
    <property type="evidence" value="ECO:0007669"/>
    <property type="project" value="TreeGrafter"/>
</dbReference>
<feature type="compositionally biased region" description="Basic and acidic residues" evidence="8">
    <location>
        <begin position="144"/>
        <end position="156"/>
    </location>
</feature>
<dbReference type="SUPFAM" id="SSF57667">
    <property type="entry name" value="beta-beta-alpha zinc fingers"/>
    <property type="match status" value="1"/>
</dbReference>
<evidence type="ECO:0000256" key="4">
    <source>
        <dbReference type="ARBA" id="ARBA00022771"/>
    </source>
</evidence>
<protein>
    <recommendedName>
        <fullName evidence="9">C2H2-type domain-containing protein</fullName>
    </recommendedName>
</protein>